<dbReference type="KEGG" id="xyk:GT347_17150"/>
<dbReference type="GO" id="GO:0005886">
    <property type="term" value="C:plasma membrane"/>
    <property type="evidence" value="ECO:0007669"/>
    <property type="project" value="UniProtKB-SubCell"/>
</dbReference>
<comment type="subcellular location">
    <subcellularLocation>
        <location evidence="2">Cell membrane</location>
        <topology evidence="2">Lipid-anchor</topology>
    </subcellularLocation>
</comment>
<dbReference type="Gene3D" id="1.20.1600.10">
    <property type="entry name" value="Outer membrane efflux proteins (OEP)"/>
    <property type="match status" value="1"/>
</dbReference>
<dbReference type="EMBL" id="CP047650">
    <property type="protein sequence ID" value="QHI99546.1"/>
    <property type="molecule type" value="Genomic_DNA"/>
</dbReference>
<dbReference type="Proteomes" id="UP000464787">
    <property type="component" value="Chromosome"/>
</dbReference>
<dbReference type="PROSITE" id="PS51257">
    <property type="entry name" value="PROKAR_LIPOPROTEIN"/>
    <property type="match status" value="1"/>
</dbReference>
<dbReference type="NCBIfam" id="TIGR01845">
    <property type="entry name" value="outer_NodT"/>
    <property type="match status" value="1"/>
</dbReference>
<dbReference type="Gene3D" id="2.20.200.10">
    <property type="entry name" value="Outer membrane efflux proteins (OEP)"/>
    <property type="match status" value="1"/>
</dbReference>
<keyword evidence="2" id="KW-0472">Membrane</keyword>
<comment type="similarity">
    <text evidence="1 2">Belongs to the outer membrane factor (OMF) (TC 1.B.17) family.</text>
</comment>
<dbReference type="PANTHER" id="PTHR30203">
    <property type="entry name" value="OUTER MEMBRANE CATION EFFLUX PROTEIN"/>
    <property type="match status" value="1"/>
</dbReference>
<keyword evidence="2" id="KW-0449">Lipoprotein</keyword>
<dbReference type="SUPFAM" id="SSF56954">
    <property type="entry name" value="Outer membrane efflux proteins (OEP)"/>
    <property type="match status" value="1"/>
</dbReference>
<sequence>MRSDLRHGFLPALPVVLAVLALSGCKFAPAYQVPSFEMAPAYKENALWQQASPAEPSAVPEAWWTMFGDAELNRLQDLAAAGNQTLAGTLAQLRIAQAALDASRAPLLPTLGVNAGGTRSKTGSASSGTVDANGNVVGNTSARPRNVFTLQASASWELDLWGRISSGVDVANARVQASADDLAAARLSMQASLAQTYFAVRAAEAQLAVLDDTIAAYERSLQLTRNRYTSGVASAADVAQAESQLYSTRAQRLESALSRAQLEHALAALLGRAPADFTLAPTASLPEAPVVPVALPAALLQRRPDIAAAERRVAAANAQIGVARAGFFPALTLSSAVGYRSSTLSDIASAPNLFWSIGPALALSLPVFDGGALRAAVNSADANVQAAAATYRQTVVTALQEVEDNLVAAAALQEELGVQQQALVAAQKALDVTNNQYRAGIVSYLNVVTAQSTVLSARRSLLDVRNRRLVAVNILLKNIGGTWGAVRG</sequence>
<dbReference type="InterPro" id="IPR010131">
    <property type="entry name" value="MdtP/NodT-like"/>
</dbReference>
<keyword evidence="2" id="KW-0564">Palmitate</keyword>
<evidence type="ECO:0000313" key="4">
    <source>
        <dbReference type="Proteomes" id="UP000464787"/>
    </source>
</evidence>
<dbReference type="InterPro" id="IPR003423">
    <property type="entry name" value="OMP_efflux"/>
</dbReference>
<dbReference type="GO" id="GO:0015562">
    <property type="term" value="F:efflux transmembrane transporter activity"/>
    <property type="evidence" value="ECO:0007669"/>
    <property type="project" value="InterPro"/>
</dbReference>
<keyword evidence="4" id="KW-1185">Reference proteome</keyword>
<dbReference type="RefSeq" id="WP_160553358.1">
    <property type="nucleotide sequence ID" value="NZ_CP047650.1"/>
</dbReference>
<dbReference type="PANTHER" id="PTHR30203:SF33">
    <property type="entry name" value="BLR4455 PROTEIN"/>
    <property type="match status" value="1"/>
</dbReference>
<organism evidence="3 4">
    <name type="scientific">Xylophilus rhododendri</name>
    <dbReference type="NCBI Taxonomy" id="2697032"/>
    <lineage>
        <taxon>Bacteria</taxon>
        <taxon>Pseudomonadati</taxon>
        <taxon>Pseudomonadota</taxon>
        <taxon>Betaproteobacteria</taxon>
        <taxon>Burkholderiales</taxon>
        <taxon>Xylophilus</taxon>
    </lineage>
</organism>
<evidence type="ECO:0000256" key="2">
    <source>
        <dbReference type="RuleBase" id="RU362097"/>
    </source>
</evidence>
<reference evidence="3 4" key="1">
    <citation type="submission" date="2020-01" db="EMBL/GenBank/DDBJ databases">
        <title>Genome sequencing of strain KACC 21265.</title>
        <authorList>
            <person name="Heo J."/>
            <person name="Kim S.-J."/>
            <person name="Kim J.-S."/>
            <person name="Hong S.-B."/>
            <person name="Kwon S.-W."/>
        </authorList>
    </citation>
    <scope>NUCLEOTIDE SEQUENCE [LARGE SCALE GENOMIC DNA]</scope>
    <source>
        <strain evidence="3 4">KACC 21265</strain>
    </source>
</reference>
<proteinExistence type="inferred from homology"/>
<evidence type="ECO:0000256" key="1">
    <source>
        <dbReference type="ARBA" id="ARBA00007613"/>
    </source>
</evidence>
<name>A0A857J6T7_9BURK</name>
<gene>
    <name evidence="3" type="ORF">GT347_17150</name>
</gene>
<dbReference type="AlphaFoldDB" id="A0A857J6T7"/>
<keyword evidence="2" id="KW-1134">Transmembrane beta strand</keyword>
<protein>
    <submittedName>
        <fullName evidence="3">Efflux transporter outer membrane subunit</fullName>
    </submittedName>
</protein>
<accession>A0A857J6T7</accession>
<keyword evidence="2" id="KW-0812">Transmembrane</keyword>
<dbReference type="Pfam" id="PF02321">
    <property type="entry name" value="OEP"/>
    <property type="match status" value="2"/>
</dbReference>
<evidence type="ECO:0000313" key="3">
    <source>
        <dbReference type="EMBL" id="QHI99546.1"/>
    </source>
</evidence>